<organism evidence="1 2">
    <name type="scientific">Prorocentrum cordatum</name>
    <dbReference type="NCBI Taxonomy" id="2364126"/>
    <lineage>
        <taxon>Eukaryota</taxon>
        <taxon>Sar</taxon>
        <taxon>Alveolata</taxon>
        <taxon>Dinophyceae</taxon>
        <taxon>Prorocentrales</taxon>
        <taxon>Prorocentraceae</taxon>
        <taxon>Prorocentrum</taxon>
    </lineage>
</organism>
<evidence type="ECO:0000313" key="2">
    <source>
        <dbReference type="Proteomes" id="UP001189429"/>
    </source>
</evidence>
<dbReference type="EMBL" id="CAUYUJ010003113">
    <property type="protein sequence ID" value="CAK0803929.1"/>
    <property type="molecule type" value="Genomic_DNA"/>
</dbReference>
<sequence>MPIAEVLDGTSEASVGTPAPRLEALVARAARLASELWRGAEERPAAAAPARRTTVIVSNLPAAVASQDGARGWLDEQGFEGTYDFLFFLPGKGRRGRGGQGADAQARGHFIVNFRATSFARRCARSLHGRPAGGAALKVATAKKQGRDALVEHFADVFESSTVHAPWVFTDATGWRSA</sequence>
<dbReference type="Proteomes" id="UP001189429">
    <property type="component" value="Unassembled WGS sequence"/>
</dbReference>
<accession>A0ABN9QDC8</accession>
<name>A0ABN9QDC8_9DINO</name>
<comment type="caution">
    <text evidence="1">The sequence shown here is derived from an EMBL/GenBank/DDBJ whole genome shotgun (WGS) entry which is preliminary data.</text>
</comment>
<proteinExistence type="predicted"/>
<evidence type="ECO:0008006" key="3">
    <source>
        <dbReference type="Google" id="ProtNLM"/>
    </source>
</evidence>
<keyword evidence="2" id="KW-1185">Reference proteome</keyword>
<reference evidence="1" key="1">
    <citation type="submission" date="2023-10" db="EMBL/GenBank/DDBJ databases">
        <authorList>
            <person name="Chen Y."/>
            <person name="Shah S."/>
            <person name="Dougan E. K."/>
            <person name="Thang M."/>
            <person name="Chan C."/>
        </authorList>
    </citation>
    <scope>NUCLEOTIDE SEQUENCE [LARGE SCALE GENOMIC DNA]</scope>
</reference>
<evidence type="ECO:0000313" key="1">
    <source>
        <dbReference type="EMBL" id="CAK0803929.1"/>
    </source>
</evidence>
<gene>
    <name evidence="1" type="ORF">PCOR1329_LOCUS10892</name>
</gene>
<protein>
    <recommendedName>
        <fullName evidence="3">RRM domain-containing protein</fullName>
    </recommendedName>
</protein>